<dbReference type="InterPro" id="IPR049249">
    <property type="entry name" value="DUF6882"/>
</dbReference>
<name>A0A853BRQ4_9ACTN</name>
<keyword evidence="2" id="KW-1185">Reference proteome</keyword>
<evidence type="ECO:0000313" key="2">
    <source>
        <dbReference type="Proteomes" id="UP000575985"/>
    </source>
</evidence>
<organism evidence="1 2">
    <name type="scientific">Streptomonospora nanhaiensis</name>
    <dbReference type="NCBI Taxonomy" id="1323731"/>
    <lineage>
        <taxon>Bacteria</taxon>
        <taxon>Bacillati</taxon>
        <taxon>Actinomycetota</taxon>
        <taxon>Actinomycetes</taxon>
        <taxon>Streptosporangiales</taxon>
        <taxon>Nocardiopsidaceae</taxon>
        <taxon>Streptomonospora</taxon>
    </lineage>
</organism>
<reference evidence="1 2" key="1">
    <citation type="submission" date="2020-07" db="EMBL/GenBank/DDBJ databases">
        <title>Sequencing the genomes of 1000 actinobacteria strains.</title>
        <authorList>
            <person name="Klenk H.-P."/>
        </authorList>
    </citation>
    <scope>NUCLEOTIDE SEQUENCE [LARGE SCALE GENOMIC DNA]</scope>
    <source>
        <strain evidence="1 2">DSM 45927</strain>
    </source>
</reference>
<protein>
    <submittedName>
        <fullName evidence="1">Uncharacterized protein</fullName>
    </submittedName>
</protein>
<proteinExistence type="predicted"/>
<evidence type="ECO:0000313" key="1">
    <source>
        <dbReference type="EMBL" id="NYI97032.1"/>
    </source>
</evidence>
<dbReference type="Proteomes" id="UP000575985">
    <property type="component" value="Unassembled WGS sequence"/>
</dbReference>
<dbReference type="RefSeq" id="WP_179768297.1">
    <property type="nucleotide sequence ID" value="NZ_JACCFO010000001.1"/>
</dbReference>
<dbReference type="AlphaFoldDB" id="A0A853BRQ4"/>
<dbReference type="Pfam" id="PF21813">
    <property type="entry name" value="DUF6882"/>
    <property type="match status" value="1"/>
</dbReference>
<gene>
    <name evidence="1" type="ORF">HNR12_003309</name>
</gene>
<comment type="caution">
    <text evidence="1">The sequence shown here is derived from an EMBL/GenBank/DDBJ whole genome shotgun (WGS) entry which is preliminary data.</text>
</comment>
<accession>A0A853BRQ4</accession>
<sequence length="243" mass="26879">MTEPTQDQPPQEPRRWFSPAMERAGAAYSAWAAEQTETYNTHHPTGDWHVDVEASTFRQGDKTVRVAPLGTFGTDGSWVWAWANPHMHPPGSPRLAASIALREFGQQYDIPELVTPRLECGDFADPRMAAERLCLAATGTLSGYGYASVTANTGARFAMMVVDDVIPRAEFDLVTLPRRIMQGIEIFPFDQPGTVHGYLARHGFTVERTGEQALRGVRPECTVTAEFNEHRALAHLSVQNTPS</sequence>
<dbReference type="EMBL" id="JACCFO010000001">
    <property type="protein sequence ID" value="NYI97032.1"/>
    <property type="molecule type" value="Genomic_DNA"/>
</dbReference>